<protein>
    <recommendedName>
        <fullName evidence="2">Disease resistance protein RPS4B/Roq1-like leucine-rich repeats domain-containing protein</fullName>
    </recommendedName>
</protein>
<feature type="domain" description="Disease resistance protein RPS4B/Roq1-like leucine-rich repeats" evidence="2">
    <location>
        <begin position="38"/>
        <end position="128"/>
    </location>
</feature>
<organism evidence="3 4">
    <name type="scientific">Mucuna pruriens</name>
    <name type="common">Velvet bean</name>
    <name type="synonym">Dolichos pruriens</name>
    <dbReference type="NCBI Taxonomy" id="157652"/>
    <lineage>
        <taxon>Eukaryota</taxon>
        <taxon>Viridiplantae</taxon>
        <taxon>Streptophyta</taxon>
        <taxon>Embryophyta</taxon>
        <taxon>Tracheophyta</taxon>
        <taxon>Spermatophyta</taxon>
        <taxon>Magnoliopsida</taxon>
        <taxon>eudicotyledons</taxon>
        <taxon>Gunneridae</taxon>
        <taxon>Pentapetalae</taxon>
        <taxon>rosids</taxon>
        <taxon>fabids</taxon>
        <taxon>Fabales</taxon>
        <taxon>Fabaceae</taxon>
        <taxon>Papilionoideae</taxon>
        <taxon>50 kb inversion clade</taxon>
        <taxon>NPAAA clade</taxon>
        <taxon>indigoferoid/millettioid clade</taxon>
        <taxon>Phaseoleae</taxon>
        <taxon>Mucuna</taxon>
    </lineage>
</organism>
<dbReference type="Proteomes" id="UP000257109">
    <property type="component" value="Unassembled WGS sequence"/>
</dbReference>
<keyword evidence="4" id="KW-1185">Reference proteome</keyword>
<sequence length="249" mass="28807">MANHDLTYDYFRSFKGKNWSRYAFTDHLYELCSVQNLFKENHSVANGCPNLMTLHFCGANLSYEDLYVILENFPKLEDLNVSHNGFVALPKCIKGSFHLNSLDESLGNSRTSLKPSESRCKTLSVLNFRGMKHTIYEYVDANTLMCFVVTGLRRDPKNTRRYLNCLTAFALKRLFVDGREICGRDYHYFNIGEDHLLLYDVQVLFRDEEWQGLDASLGDDWKAIQVQYDSDLILSNWGSLCVLARNKYG</sequence>
<comment type="caution">
    <text evidence="3">The sequence shown here is derived from an EMBL/GenBank/DDBJ whole genome shotgun (WGS) entry which is preliminary data.</text>
</comment>
<dbReference type="InterPro" id="IPR058546">
    <property type="entry name" value="RPS4B/Roq1-like_LRR"/>
</dbReference>
<keyword evidence="1" id="KW-0611">Plant defense</keyword>
<gene>
    <name evidence="3" type="ORF">CR513_50985</name>
</gene>
<dbReference type="AlphaFoldDB" id="A0A371EV37"/>
<dbReference type="EMBL" id="QJKJ01011942">
    <property type="protein sequence ID" value="RDX69846.1"/>
    <property type="molecule type" value="Genomic_DNA"/>
</dbReference>
<reference evidence="3" key="1">
    <citation type="submission" date="2018-05" db="EMBL/GenBank/DDBJ databases">
        <title>Draft genome of Mucuna pruriens seed.</title>
        <authorList>
            <person name="Nnadi N.E."/>
            <person name="Vos R."/>
            <person name="Hasami M.H."/>
            <person name="Devisetty U.K."/>
            <person name="Aguiy J.C."/>
        </authorList>
    </citation>
    <scope>NUCLEOTIDE SEQUENCE [LARGE SCALE GENOMIC DNA]</scope>
    <source>
        <strain evidence="3">JCA_2017</strain>
    </source>
</reference>
<dbReference type="InterPro" id="IPR032675">
    <property type="entry name" value="LRR_dom_sf"/>
</dbReference>
<evidence type="ECO:0000256" key="1">
    <source>
        <dbReference type="ARBA" id="ARBA00022821"/>
    </source>
</evidence>
<evidence type="ECO:0000313" key="3">
    <source>
        <dbReference type="EMBL" id="RDX69846.1"/>
    </source>
</evidence>
<proteinExistence type="predicted"/>
<name>A0A371EV37_MUCPR</name>
<dbReference type="SUPFAM" id="SSF52058">
    <property type="entry name" value="L domain-like"/>
    <property type="match status" value="1"/>
</dbReference>
<dbReference type="Pfam" id="PF23286">
    <property type="entry name" value="LRR_13"/>
    <property type="match status" value="1"/>
</dbReference>
<accession>A0A371EV37</accession>
<dbReference type="Gene3D" id="3.80.10.10">
    <property type="entry name" value="Ribonuclease Inhibitor"/>
    <property type="match status" value="1"/>
</dbReference>
<evidence type="ECO:0000313" key="4">
    <source>
        <dbReference type="Proteomes" id="UP000257109"/>
    </source>
</evidence>
<feature type="non-terminal residue" evidence="3">
    <location>
        <position position="1"/>
    </location>
</feature>
<evidence type="ECO:0000259" key="2">
    <source>
        <dbReference type="Pfam" id="PF23286"/>
    </source>
</evidence>